<sequence length="32" mass="3688">MKFNIAKCKVLHVANKIAKSTEYKSKAVFLYN</sequence>
<organism evidence="1">
    <name type="scientific">Anguilla anguilla</name>
    <name type="common">European freshwater eel</name>
    <name type="synonym">Muraena anguilla</name>
    <dbReference type="NCBI Taxonomy" id="7936"/>
    <lineage>
        <taxon>Eukaryota</taxon>
        <taxon>Metazoa</taxon>
        <taxon>Chordata</taxon>
        <taxon>Craniata</taxon>
        <taxon>Vertebrata</taxon>
        <taxon>Euteleostomi</taxon>
        <taxon>Actinopterygii</taxon>
        <taxon>Neopterygii</taxon>
        <taxon>Teleostei</taxon>
        <taxon>Anguilliformes</taxon>
        <taxon>Anguillidae</taxon>
        <taxon>Anguilla</taxon>
    </lineage>
</organism>
<accession>A0A0E9W5R4</accession>
<name>A0A0E9W5R4_ANGAN</name>
<dbReference type="EMBL" id="GBXM01022863">
    <property type="protein sequence ID" value="JAH85714.1"/>
    <property type="molecule type" value="Transcribed_RNA"/>
</dbReference>
<evidence type="ECO:0000313" key="1">
    <source>
        <dbReference type="EMBL" id="JAH85714.1"/>
    </source>
</evidence>
<proteinExistence type="predicted"/>
<protein>
    <submittedName>
        <fullName evidence="1">Uncharacterized protein</fullName>
    </submittedName>
</protein>
<reference evidence="1" key="1">
    <citation type="submission" date="2014-11" db="EMBL/GenBank/DDBJ databases">
        <authorList>
            <person name="Amaro Gonzalez C."/>
        </authorList>
    </citation>
    <scope>NUCLEOTIDE SEQUENCE</scope>
</reference>
<reference evidence="1" key="2">
    <citation type="journal article" date="2015" name="Fish Shellfish Immunol.">
        <title>Early steps in the European eel (Anguilla anguilla)-Vibrio vulnificus interaction in the gills: Role of the RtxA13 toxin.</title>
        <authorList>
            <person name="Callol A."/>
            <person name="Pajuelo D."/>
            <person name="Ebbesson L."/>
            <person name="Teles M."/>
            <person name="MacKenzie S."/>
            <person name="Amaro C."/>
        </authorList>
    </citation>
    <scope>NUCLEOTIDE SEQUENCE</scope>
</reference>
<dbReference type="AlphaFoldDB" id="A0A0E9W5R4"/>